<comment type="caution">
    <text evidence="2">The sequence shown here is derived from an EMBL/GenBank/DDBJ whole genome shotgun (WGS) entry which is preliminary data.</text>
</comment>
<protein>
    <submittedName>
        <fullName evidence="2">Uncharacterized protein</fullName>
    </submittedName>
</protein>
<reference evidence="2 3" key="1">
    <citation type="journal article" date="2019" name="Int. J. Syst. Evol. Microbiol.">
        <title>The Global Catalogue of Microorganisms (GCM) 10K type strain sequencing project: providing services to taxonomists for standard genome sequencing and annotation.</title>
        <authorList>
            <consortium name="The Broad Institute Genomics Platform"/>
            <consortium name="The Broad Institute Genome Sequencing Center for Infectious Disease"/>
            <person name="Wu L."/>
            <person name="Ma J."/>
        </authorList>
    </citation>
    <scope>NUCLEOTIDE SEQUENCE [LARGE SCALE GENOMIC DNA]</scope>
    <source>
        <strain evidence="2 3">JCM 14162</strain>
    </source>
</reference>
<feature type="chain" id="PRO_5046806496" evidence="1">
    <location>
        <begin position="27"/>
        <end position="170"/>
    </location>
</feature>
<dbReference type="Proteomes" id="UP001500713">
    <property type="component" value="Unassembled WGS sequence"/>
</dbReference>
<organism evidence="2 3">
    <name type="scientific">Parasphingorhabdus litoris</name>
    <dbReference type="NCBI Taxonomy" id="394733"/>
    <lineage>
        <taxon>Bacteria</taxon>
        <taxon>Pseudomonadati</taxon>
        <taxon>Pseudomonadota</taxon>
        <taxon>Alphaproteobacteria</taxon>
        <taxon>Sphingomonadales</taxon>
        <taxon>Sphingomonadaceae</taxon>
        <taxon>Parasphingorhabdus</taxon>
    </lineage>
</organism>
<dbReference type="RefSeq" id="WP_229955490.1">
    <property type="nucleotide sequence ID" value="NZ_BAAAEM010000003.1"/>
</dbReference>
<sequence length="170" mass="18674">MMRPLNILITAAFCLVHALPALPALAEDVIFPPNSVVGLKPPGAMKAHVALPIFEDVAQDAIISIFAEPRNGSHDRSFSEFGKIEKVPSDKTIDSPIQYWKLADGVEAHVLTYIQKRDGIVQRYWTVAARDADLLAIIFARAAADSALYSNAAMQAALRTLRFRKTPPQH</sequence>
<accession>A0ABN1AWK9</accession>
<proteinExistence type="predicted"/>
<gene>
    <name evidence="2" type="ORF">GCM10009096_30100</name>
</gene>
<dbReference type="EMBL" id="BAAAEM010000003">
    <property type="protein sequence ID" value="GAA0485364.1"/>
    <property type="molecule type" value="Genomic_DNA"/>
</dbReference>
<evidence type="ECO:0000313" key="2">
    <source>
        <dbReference type="EMBL" id="GAA0485364.1"/>
    </source>
</evidence>
<keyword evidence="1" id="KW-0732">Signal</keyword>
<evidence type="ECO:0000313" key="3">
    <source>
        <dbReference type="Proteomes" id="UP001500713"/>
    </source>
</evidence>
<evidence type="ECO:0000256" key="1">
    <source>
        <dbReference type="SAM" id="SignalP"/>
    </source>
</evidence>
<keyword evidence="3" id="KW-1185">Reference proteome</keyword>
<feature type="signal peptide" evidence="1">
    <location>
        <begin position="1"/>
        <end position="26"/>
    </location>
</feature>
<name>A0ABN1AWK9_9SPHN</name>